<geneLocation type="plasmid" evidence="1 2">
    <name>pSCL4</name>
</geneLocation>
<dbReference type="GeneID" id="93733852"/>
<sequence length="232" mass="24613">MPHPSRSDNSHGSTGSHGPALRALILDFVGVLTAEPGPTIRAWCTAQGLDPGAWGRTLQDDPEGRSLYTELELGRMGQAEWNARTAPLLGPGVDPVNLMGRAWEAVPTARRMAALARTARASGLRLALLSNSFGLDPHNPYTHAGIWDLFDVHVISEAVGLAKPDPAIYHHTLDLLDLPPEACVFADDHAPNLAPAAALGITTVHVTDEQTAVARLSSLLGLIPPRPLAAHD</sequence>
<dbReference type="PANTHER" id="PTHR47829:SF1">
    <property type="entry name" value="HAD FAMILY PHOSPHATASE"/>
    <property type="match status" value="1"/>
</dbReference>
<dbReference type="Proteomes" id="UP000002357">
    <property type="component" value="Plasmid pSCL4"/>
</dbReference>
<dbReference type="AlphaFoldDB" id="D5SJX7"/>
<proteinExistence type="predicted"/>
<dbReference type="eggNOG" id="COG1011">
    <property type="taxonomic scope" value="Bacteria"/>
</dbReference>
<dbReference type="Pfam" id="PF00702">
    <property type="entry name" value="Hydrolase"/>
    <property type="match status" value="1"/>
</dbReference>
<dbReference type="SUPFAM" id="SSF56784">
    <property type="entry name" value="HAD-like"/>
    <property type="match status" value="1"/>
</dbReference>
<dbReference type="Gene3D" id="3.40.50.1000">
    <property type="entry name" value="HAD superfamily/HAD-like"/>
    <property type="match status" value="1"/>
</dbReference>
<reference evidence="1 2" key="1">
    <citation type="journal article" date="2010" name="Genome Biol. Evol.">
        <title>The sequence of a 1.8-mb bacterial linear plasmid reveals a rich evolutionary reservoir of secondary metabolic pathways.</title>
        <authorList>
            <person name="Medema M.H."/>
            <person name="Trefzer A."/>
            <person name="Kovalchuk A."/>
            <person name="van den Berg M."/>
            <person name="Mueller U."/>
            <person name="Heijne W."/>
            <person name="Wu L."/>
            <person name="Alam M.T."/>
            <person name="Ronning C.M."/>
            <person name="Nierman W.C."/>
            <person name="Bovenberg R.A.L."/>
            <person name="Breitling R."/>
            <person name="Takano E."/>
        </authorList>
    </citation>
    <scope>NUCLEOTIDE SEQUENCE [LARGE SCALE GENOMIC DNA]</scope>
    <source>
        <strain evidence="2">ATCC 27064 / DSM 738 / JCM 4710 / NBRC 13307 / NCIMB 12785 / NRRL 3585 / VKM Ac-602</strain>
        <plasmid evidence="1">pSCL4</plasmid>
    </source>
</reference>
<dbReference type="PANTHER" id="PTHR47829">
    <property type="entry name" value="HYDROLASE, PUTATIVE (AFU_ORTHOLOGUE AFUA_1G12880)-RELATED"/>
    <property type="match status" value="1"/>
</dbReference>
<dbReference type="InterPro" id="IPR023214">
    <property type="entry name" value="HAD_sf"/>
</dbReference>
<dbReference type="InterPro" id="IPR006439">
    <property type="entry name" value="HAD-SF_hydro_IA"/>
</dbReference>
<evidence type="ECO:0000313" key="1">
    <source>
        <dbReference type="EMBL" id="EFG04220.2"/>
    </source>
</evidence>
<dbReference type="RefSeq" id="WP_003963266.1">
    <property type="nucleotide sequence ID" value="NZ_CM000914.1"/>
</dbReference>
<dbReference type="InterPro" id="IPR036412">
    <property type="entry name" value="HAD-like_sf"/>
</dbReference>
<dbReference type="EMBL" id="CM000914">
    <property type="protein sequence ID" value="EFG04220.2"/>
    <property type="molecule type" value="Genomic_DNA"/>
</dbReference>
<name>D5SJX7_STRCL</name>
<keyword evidence="1" id="KW-0378">Hydrolase</keyword>
<keyword evidence="1" id="KW-0614">Plasmid</keyword>
<dbReference type="KEGG" id="sclf:BB341_27915"/>
<keyword evidence="2" id="KW-1185">Reference proteome</keyword>
<gene>
    <name evidence="1" type="ORF">SCLAV_p0733</name>
</gene>
<dbReference type="InterPro" id="IPR023198">
    <property type="entry name" value="PGP-like_dom2"/>
</dbReference>
<accession>D5SJX7</accession>
<dbReference type="Gene3D" id="1.10.150.240">
    <property type="entry name" value="Putative phosphatase, domain 2"/>
    <property type="match status" value="1"/>
</dbReference>
<protein>
    <submittedName>
        <fullName evidence="1">HAD-superfamily hydrolase subfamily IA</fullName>
    </submittedName>
</protein>
<dbReference type="InterPro" id="IPR052898">
    <property type="entry name" value="ACAD10-like"/>
</dbReference>
<evidence type="ECO:0000313" key="2">
    <source>
        <dbReference type="Proteomes" id="UP000002357"/>
    </source>
</evidence>
<organism evidence="1 2">
    <name type="scientific">Streptomyces clavuligerus</name>
    <dbReference type="NCBI Taxonomy" id="1901"/>
    <lineage>
        <taxon>Bacteria</taxon>
        <taxon>Bacillati</taxon>
        <taxon>Actinomycetota</taxon>
        <taxon>Actinomycetes</taxon>
        <taxon>Kitasatosporales</taxon>
        <taxon>Streptomycetaceae</taxon>
        <taxon>Streptomyces</taxon>
    </lineage>
</organism>
<dbReference type="GO" id="GO:0016787">
    <property type="term" value="F:hydrolase activity"/>
    <property type="evidence" value="ECO:0007669"/>
    <property type="project" value="UniProtKB-KW"/>
</dbReference>
<dbReference type="NCBIfam" id="TIGR01509">
    <property type="entry name" value="HAD-SF-IA-v3"/>
    <property type="match status" value="1"/>
</dbReference>